<dbReference type="GO" id="GO:0004222">
    <property type="term" value="F:metalloendopeptidase activity"/>
    <property type="evidence" value="ECO:0007669"/>
    <property type="project" value="UniProtKB-UniRule"/>
</dbReference>
<dbReference type="SUPFAM" id="SSF55486">
    <property type="entry name" value="Metalloproteases ('zincins'), catalytic domain"/>
    <property type="match status" value="1"/>
</dbReference>
<evidence type="ECO:0000256" key="1">
    <source>
        <dbReference type="ARBA" id="ARBA00022670"/>
    </source>
</evidence>
<dbReference type="InterPro" id="IPR001506">
    <property type="entry name" value="Peptidase_M12A"/>
</dbReference>
<comment type="caution">
    <text evidence="6">Lacks conserved residue(s) required for the propagation of feature annotation.</text>
</comment>
<organism evidence="9 10">
    <name type="scientific">Mytilus galloprovincialis</name>
    <name type="common">Mediterranean mussel</name>
    <dbReference type="NCBI Taxonomy" id="29158"/>
    <lineage>
        <taxon>Eukaryota</taxon>
        <taxon>Metazoa</taxon>
        <taxon>Spiralia</taxon>
        <taxon>Lophotrochozoa</taxon>
        <taxon>Mollusca</taxon>
        <taxon>Bivalvia</taxon>
        <taxon>Autobranchia</taxon>
        <taxon>Pteriomorphia</taxon>
        <taxon>Mytilida</taxon>
        <taxon>Mytiloidea</taxon>
        <taxon>Mytilidae</taxon>
        <taxon>Mytilinae</taxon>
        <taxon>Mytilus</taxon>
    </lineage>
</organism>
<feature type="active site" evidence="6">
    <location>
        <position position="7"/>
    </location>
</feature>
<dbReference type="PROSITE" id="PS51864">
    <property type="entry name" value="ASTACIN"/>
    <property type="match status" value="1"/>
</dbReference>
<evidence type="ECO:0000313" key="9">
    <source>
        <dbReference type="EMBL" id="VDI47341.1"/>
    </source>
</evidence>
<dbReference type="AlphaFoldDB" id="A0A8B6FDJ5"/>
<keyword evidence="3 6" id="KW-0378">Hydrolase</keyword>
<evidence type="ECO:0000256" key="2">
    <source>
        <dbReference type="ARBA" id="ARBA00022723"/>
    </source>
</evidence>
<evidence type="ECO:0000256" key="6">
    <source>
        <dbReference type="PROSITE-ProRule" id="PRU01211"/>
    </source>
</evidence>
<evidence type="ECO:0000256" key="7">
    <source>
        <dbReference type="RuleBase" id="RU361183"/>
    </source>
</evidence>
<dbReference type="GO" id="GO:0008270">
    <property type="term" value="F:zinc ion binding"/>
    <property type="evidence" value="ECO:0007669"/>
    <property type="project" value="UniProtKB-UniRule"/>
</dbReference>
<dbReference type="Proteomes" id="UP000596742">
    <property type="component" value="Unassembled WGS sequence"/>
</dbReference>
<feature type="binding site" evidence="6">
    <location>
        <position position="16"/>
    </location>
    <ligand>
        <name>Zn(2+)</name>
        <dbReference type="ChEBI" id="CHEBI:29105"/>
        <note>catalytic</note>
    </ligand>
</feature>
<feature type="binding site" evidence="6">
    <location>
        <position position="6"/>
    </location>
    <ligand>
        <name>Zn(2+)</name>
        <dbReference type="ChEBI" id="CHEBI:29105"/>
        <note>catalytic</note>
    </ligand>
</feature>
<evidence type="ECO:0000256" key="4">
    <source>
        <dbReference type="ARBA" id="ARBA00022833"/>
    </source>
</evidence>
<proteinExistence type="predicted"/>
<keyword evidence="2 6" id="KW-0479">Metal-binding</keyword>
<keyword evidence="1 6" id="KW-0645">Protease</keyword>
<gene>
    <name evidence="9" type="ORF">MGAL_10B061560</name>
</gene>
<evidence type="ECO:0000256" key="3">
    <source>
        <dbReference type="ARBA" id="ARBA00022801"/>
    </source>
</evidence>
<name>A0A8B6FDJ5_MYTGA</name>
<feature type="non-terminal residue" evidence="9">
    <location>
        <position position="1"/>
    </location>
</feature>
<keyword evidence="4 6" id="KW-0862">Zinc</keyword>
<evidence type="ECO:0000256" key="5">
    <source>
        <dbReference type="ARBA" id="ARBA00023049"/>
    </source>
</evidence>
<accession>A0A8B6FDJ5</accession>
<dbReference type="PANTHER" id="PTHR10127:SF780">
    <property type="entry name" value="METALLOENDOPEPTIDASE"/>
    <property type="match status" value="1"/>
</dbReference>
<sequence>NGVIIHEMMHAIGSWHEQSRQDRDSYMTVIWDNIPEGAKSNYYISQTYNNTPFDPSSNIMYGIYAFTKNGDKTEIFHDWRQEFLAGTGKTLSFYDIADVTAAYGCAGKRKSSLILFNCRKIETMHC</sequence>
<evidence type="ECO:0000259" key="8">
    <source>
        <dbReference type="PROSITE" id="PS51864"/>
    </source>
</evidence>
<keyword evidence="10" id="KW-1185">Reference proteome</keyword>
<feature type="binding site" evidence="6">
    <location>
        <position position="10"/>
    </location>
    <ligand>
        <name>Zn(2+)</name>
        <dbReference type="ChEBI" id="CHEBI:29105"/>
        <note>catalytic</note>
    </ligand>
</feature>
<dbReference type="OrthoDB" id="6161215at2759"/>
<dbReference type="PRINTS" id="PR00480">
    <property type="entry name" value="ASTACIN"/>
</dbReference>
<feature type="domain" description="Peptidase M12A" evidence="8">
    <location>
        <begin position="1"/>
        <end position="106"/>
    </location>
</feature>
<dbReference type="GO" id="GO:0006508">
    <property type="term" value="P:proteolysis"/>
    <property type="evidence" value="ECO:0007669"/>
    <property type="project" value="UniProtKB-KW"/>
</dbReference>
<keyword evidence="5 6" id="KW-0482">Metalloprotease</keyword>
<dbReference type="Pfam" id="PF01400">
    <property type="entry name" value="Astacin"/>
    <property type="match status" value="1"/>
</dbReference>
<dbReference type="EMBL" id="UYJE01006597">
    <property type="protein sequence ID" value="VDI47341.1"/>
    <property type="molecule type" value="Genomic_DNA"/>
</dbReference>
<comment type="caution">
    <text evidence="9">The sequence shown here is derived from an EMBL/GenBank/DDBJ whole genome shotgun (WGS) entry which is preliminary data.</text>
</comment>
<reference evidence="9" key="1">
    <citation type="submission" date="2018-11" db="EMBL/GenBank/DDBJ databases">
        <authorList>
            <person name="Alioto T."/>
            <person name="Alioto T."/>
        </authorList>
    </citation>
    <scope>NUCLEOTIDE SEQUENCE</scope>
</reference>
<dbReference type="InterPro" id="IPR024079">
    <property type="entry name" value="MetalloPept_cat_dom_sf"/>
</dbReference>
<dbReference type="EC" id="3.4.24.-" evidence="7"/>
<dbReference type="PANTHER" id="PTHR10127">
    <property type="entry name" value="DISCOIDIN, CUB, EGF, LAMININ , AND ZINC METALLOPROTEASE DOMAIN CONTAINING"/>
    <property type="match status" value="1"/>
</dbReference>
<evidence type="ECO:0000313" key="10">
    <source>
        <dbReference type="Proteomes" id="UP000596742"/>
    </source>
</evidence>
<protein>
    <recommendedName>
        <fullName evidence="7">Metalloendopeptidase</fullName>
        <ecNumber evidence="7">3.4.24.-</ecNumber>
    </recommendedName>
</protein>
<comment type="cofactor">
    <cofactor evidence="6 7">
        <name>Zn(2+)</name>
        <dbReference type="ChEBI" id="CHEBI:29105"/>
    </cofactor>
    <text evidence="6 7">Binds 1 zinc ion per subunit.</text>
</comment>
<dbReference type="Gene3D" id="3.40.390.10">
    <property type="entry name" value="Collagenase (Catalytic Domain)"/>
    <property type="match status" value="1"/>
</dbReference>